<organism evidence="1 2">
    <name type="scientific">Chara braunii</name>
    <name type="common">Braun's stonewort</name>
    <dbReference type="NCBI Taxonomy" id="69332"/>
    <lineage>
        <taxon>Eukaryota</taxon>
        <taxon>Viridiplantae</taxon>
        <taxon>Streptophyta</taxon>
        <taxon>Charophyceae</taxon>
        <taxon>Charales</taxon>
        <taxon>Characeae</taxon>
        <taxon>Chara</taxon>
    </lineage>
</organism>
<protein>
    <submittedName>
        <fullName evidence="1">Uncharacterized protein</fullName>
    </submittedName>
</protein>
<reference evidence="1 2" key="1">
    <citation type="journal article" date="2018" name="Cell">
        <title>The Chara Genome: Secondary Complexity and Implications for Plant Terrestrialization.</title>
        <authorList>
            <person name="Nishiyama T."/>
            <person name="Sakayama H."/>
            <person name="Vries J.D."/>
            <person name="Buschmann H."/>
            <person name="Saint-Marcoux D."/>
            <person name="Ullrich K.K."/>
            <person name="Haas F.B."/>
            <person name="Vanderstraeten L."/>
            <person name="Becker D."/>
            <person name="Lang D."/>
            <person name="Vosolsobe S."/>
            <person name="Rombauts S."/>
            <person name="Wilhelmsson P.K.I."/>
            <person name="Janitza P."/>
            <person name="Kern R."/>
            <person name="Heyl A."/>
            <person name="Rumpler F."/>
            <person name="Villalobos L.I.A.C."/>
            <person name="Clay J.M."/>
            <person name="Skokan R."/>
            <person name="Toyoda A."/>
            <person name="Suzuki Y."/>
            <person name="Kagoshima H."/>
            <person name="Schijlen E."/>
            <person name="Tajeshwar N."/>
            <person name="Catarino B."/>
            <person name="Hetherington A.J."/>
            <person name="Saltykova A."/>
            <person name="Bonnot C."/>
            <person name="Breuninger H."/>
            <person name="Symeonidi A."/>
            <person name="Radhakrishnan G.V."/>
            <person name="Van Nieuwerburgh F."/>
            <person name="Deforce D."/>
            <person name="Chang C."/>
            <person name="Karol K.G."/>
            <person name="Hedrich R."/>
            <person name="Ulvskov P."/>
            <person name="Glockner G."/>
            <person name="Delwiche C.F."/>
            <person name="Petrasek J."/>
            <person name="Van de Peer Y."/>
            <person name="Friml J."/>
            <person name="Beilby M."/>
            <person name="Dolan L."/>
            <person name="Kohara Y."/>
            <person name="Sugano S."/>
            <person name="Fujiyama A."/>
            <person name="Delaux P.-M."/>
            <person name="Quint M."/>
            <person name="TheiBen G."/>
            <person name="Hagemann M."/>
            <person name="Harholt J."/>
            <person name="Dunand C."/>
            <person name="Zachgo S."/>
            <person name="Langdale J."/>
            <person name="Maumus F."/>
            <person name="Straeten D.V.D."/>
            <person name="Gould S.B."/>
            <person name="Rensing S.A."/>
        </authorList>
    </citation>
    <scope>NUCLEOTIDE SEQUENCE [LARGE SCALE GENOMIC DNA]</scope>
    <source>
        <strain evidence="1 2">S276</strain>
    </source>
</reference>
<evidence type="ECO:0000313" key="1">
    <source>
        <dbReference type="EMBL" id="GBG60336.1"/>
    </source>
</evidence>
<accession>A0A388JRA2</accession>
<gene>
    <name evidence="1" type="ORF">CBR_g4292</name>
</gene>
<sequence length="333" mass="36041">MLGQYGSNGKVGGISGDIEMASGVGDLEDRGRGDGLLEEVESVLVVIAPIEGLVLACEFLERVRDLEKIANERVVVVGKAEEGTKLEEGLGPRVLDEGCDLRRVHTDAFSNDNVAKVFDAQSGKRTFVELGVEFLLSEDREDLANVLKVGLKGGAKDEDVIKVHDDTDFEEVTEDVVHGGLECGGAIGESERHYEELVVPKLRAECGLVGVLLAATDLVEATTEVDLGEIFGSTEAIKKFRSPREWVHVLDRDPVQGTKVCAHAEFRGVVLLDEETTGSEGGGDRLNESFFNEFIELALHFFSLGDGELVRRAARRIMVGLDINGVGYTSIGR</sequence>
<name>A0A388JRA2_CHABU</name>
<keyword evidence="2" id="KW-1185">Reference proteome</keyword>
<proteinExistence type="predicted"/>
<dbReference type="EMBL" id="BFEA01000010">
    <property type="protein sequence ID" value="GBG60336.1"/>
    <property type="molecule type" value="Genomic_DNA"/>
</dbReference>
<dbReference type="AlphaFoldDB" id="A0A388JRA2"/>
<dbReference type="Proteomes" id="UP000265515">
    <property type="component" value="Unassembled WGS sequence"/>
</dbReference>
<comment type="caution">
    <text evidence="1">The sequence shown here is derived from an EMBL/GenBank/DDBJ whole genome shotgun (WGS) entry which is preliminary data.</text>
</comment>
<evidence type="ECO:0000313" key="2">
    <source>
        <dbReference type="Proteomes" id="UP000265515"/>
    </source>
</evidence>
<dbReference type="Gramene" id="GBG60336">
    <property type="protein sequence ID" value="GBG60336"/>
    <property type="gene ID" value="CBR_g4292"/>
</dbReference>